<accession>A0ABS2QYG9</accession>
<keyword evidence="3" id="KW-1185">Reference proteome</keyword>
<proteinExistence type="predicted"/>
<dbReference type="RefSeq" id="WP_205188297.1">
    <property type="nucleotide sequence ID" value="NZ_JAFBFC010000006.1"/>
</dbReference>
<name>A0ABS2QYG9_9BACI</name>
<gene>
    <name evidence="2" type="ORF">JOC83_003143</name>
</gene>
<protein>
    <recommendedName>
        <fullName evidence="4">Peptidase M50 domain-containing protein</fullName>
    </recommendedName>
</protein>
<comment type="caution">
    <text evidence="2">The sequence shown here is derived from an EMBL/GenBank/DDBJ whole genome shotgun (WGS) entry which is preliminary data.</text>
</comment>
<evidence type="ECO:0008006" key="4">
    <source>
        <dbReference type="Google" id="ProtNLM"/>
    </source>
</evidence>
<sequence>MFNAEDLQTFFWGFFLILPIVSLIHQSGHIAFAALFGGNISLTLGRGSTLFKIGPLEVKKIYFLDSFCNYSNLKVDNRFSHACIYAGGSLFNMLSVLMMNVLIMSDILSPHLFFYQFGYFSFYFAFFSLLPVQYSDKHMSDGKAIYTVLRYGKACDPID</sequence>
<keyword evidence="1" id="KW-0812">Transmembrane</keyword>
<dbReference type="Proteomes" id="UP000809829">
    <property type="component" value="Unassembled WGS sequence"/>
</dbReference>
<evidence type="ECO:0000313" key="2">
    <source>
        <dbReference type="EMBL" id="MBM7704288.1"/>
    </source>
</evidence>
<organism evidence="2 3">
    <name type="scientific">Priestia iocasae</name>
    <dbReference type="NCBI Taxonomy" id="2291674"/>
    <lineage>
        <taxon>Bacteria</taxon>
        <taxon>Bacillati</taxon>
        <taxon>Bacillota</taxon>
        <taxon>Bacilli</taxon>
        <taxon>Bacillales</taxon>
        <taxon>Bacillaceae</taxon>
        <taxon>Priestia</taxon>
    </lineage>
</organism>
<feature type="transmembrane region" description="Helical" evidence="1">
    <location>
        <begin position="113"/>
        <end position="132"/>
    </location>
</feature>
<feature type="transmembrane region" description="Helical" evidence="1">
    <location>
        <begin position="82"/>
        <end position="101"/>
    </location>
</feature>
<feature type="transmembrane region" description="Helical" evidence="1">
    <location>
        <begin position="12"/>
        <end position="36"/>
    </location>
</feature>
<evidence type="ECO:0000256" key="1">
    <source>
        <dbReference type="SAM" id="Phobius"/>
    </source>
</evidence>
<keyword evidence="1" id="KW-0472">Membrane</keyword>
<keyword evidence="1" id="KW-1133">Transmembrane helix</keyword>
<reference evidence="2 3" key="1">
    <citation type="submission" date="2021-01" db="EMBL/GenBank/DDBJ databases">
        <title>Genomic Encyclopedia of Type Strains, Phase IV (KMG-IV): sequencing the most valuable type-strain genomes for metagenomic binning, comparative biology and taxonomic classification.</title>
        <authorList>
            <person name="Goeker M."/>
        </authorList>
    </citation>
    <scope>NUCLEOTIDE SEQUENCE [LARGE SCALE GENOMIC DNA]</scope>
    <source>
        <strain evidence="2 3">DSM 104297</strain>
    </source>
</reference>
<dbReference type="EMBL" id="JAFBFC010000006">
    <property type="protein sequence ID" value="MBM7704288.1"/>
    <property type="molecule type" value="Genomic_DNA"/>
</dbReference>
<evidence type="ECO:0000313" key="3">
    <source>
        <dbReference type="Proteomes" id="UP000809829"/>
    </source>
</evidence>